<accession>A0A8T1ALA3</accession>
<name>A0A8T1ALA3_9STRA</name>
<evidence type="ECO:0000313" key="2">
    <source>
        <dbReference type="Proteomes" id="UP000774804"/>
    </source>
</evidence>
<evidence type="ECO:0000313" key="1">
    <source>
        <dbReference type="EMBL" id="KAG2881892.1"/>
    </source>
</evidence>
<gene>
    <name evidence="1" type="ORF">PC115_g22094</name>
</gene>
<proteinExistence type="predicted"/>
<reference evidence="1" key="1">
    <citation type="submission" date="2018-10" db="EMBL/GenBank/DDBJ databases">
        <title>Effector identification in a new, highly contiguous assembly of the strawberry crown rot pathogen Phytophthora cactorum.</title>
        <authorList>
            <person name="Armitage A.D."/>
            <person name="Nellist C.F."/>
            <person name="Bates H."/>
            <person name="Vickerstaff R.J."/>
            <person name="Harrison R.J."/>
        </authorList>
    </citation>
    <scope>NUCLEOTIDE SEQUENCE</scope>
    <source>
        <strain evidence="1">4032</strain>
    </source>
</reference>
<dbReference type="Proteomes" id="UP000774804">
    <property type="component" value="Unassembled WGS sequence"/>
</dbReference>
<organism evidence="1 2">
    <name type="scientific">Phytophthora cactorum</name>
    <dbReference type="NCBI Taxonomy" id="29920"/>
    <lineage>
        <taxon>Eukaryota</taxon>
        <taxon>Sar</taxon>
        <taxon>Stramenopiles</taxon>
        <taxon>Oomycota</taxon>
        <taxon>Peronosporomycetes</taxon>
        <taxon>Peronosporales</taxon>
        <taxon>Peronosporaceae</taxon>
        <taxon>Phytophthora</taxon>
    </lineage>
</organism>
<comment type="caution">
    <text evidence="1">The sequence shown here is derived from an EMBL/GenBank/DDBJ whole genome shotgun (WGS) entry which is preliminary data.</text>
</comment>
<sequence>MRGSWLFATEHLEYSTQSWFEPSLHLHHGFAKPPLELKLLSSSNFLNFSSESFEAGVHFLGAALFLFYEQALLGWIEIVRLKIFHDEI</sequence>
<dbReference type="EMBL" id="RCMI01001720">
    <property type="protein sequence ID" value="KAG2881892.1"/>
    <property type="molecule type" value="Genomic_DNA"/>
</dbReference>
<dbReference type="AlphaFoldDB" id="A0A8T1ALA3"/>
<protein>
    <submittedName>
        <fullName evidence="1">Uncharacterized protein</fullName>
    </submittedName>
</protein>